<gene>
    <name evidence="2" type="ORF">SD71_21185</name>
</gene>
<name>A0ABR4ZZF2_9BACL</name>
<evidence type="ECO:0000313" key="3">
    <source>
        <dbReference type="Proteomes" id="UP000054526"/>
    </source>
</evidence>
<accession>A0ABR4ZZF2</accession>
<dbReference type="Proteomes" id="UP000054526">
    <property type="component" value="Unassembled WGS sequence"/>
</dbReference>
<protein>
    <recommendedName>
        <fullName evidence="1">Cupin type-2 domain-containing protein</fullName>
    </recommendedName>
</protein>
<comment type="caution">
    <text evidence="2">The sequence shown here is derived from an EMBL/GenBank/DDBJ whole genome shotgun (WGS) entry which is preliminary data.</text>
</comment>
<organism evidence="2 3">
    <name type="scientific">Cohnella kolymensis</name>
    <dbReference type="NCBI Taxonomy" id="1590652"/>
    <lineage>
        <taxon>Bacteria</taxon>
        <taxon>Bacillati</taxon>
        <taxon>Bacillota</taxon>
        <taxon>Bacilli</taxon>
        <taxon>Bacillales</taxon>
        <taxon>Paenibacillaceae</taxon>
        <taxon>Cohnella</taxon>
    </lineage>
</organism>
<dbReference type="Pfam" id="PF07883">
    <property type="entry name" value="Cupin_2"/>
    <property type="match status" value="1"/>
</dbReference>
<reference evidence="2 3" key="1">
    <citation type="submission" date="2014-12" db="EMBL/GenBank/DDBJ databases">
        <title>Draft genome sequence of Cohnella kolymensis strain B-2846.</title>
        <authorList>
            <person name="Karlyshev A.V."/>
            <person name="Kudryashova E.B."/>
        </authorList>
    </citation>
    <scope>NUCLEOTIDE SEQUENCE [LARGE SCALE GENOMIC DNA]</scope>
    <source>
        <strain evidence="2 3">VKM B-2846</strain>
    </source>
</reference>
<feature type="domain" description="Cupin type-2" evidence="1">
    <location>
        <begin position="49"/>
        <end position="97"/>
    </location>
</feature>
<dbReference type="EMBL" id="JXAL01000034">
    <property type="protein sequence ID" value="KIL34183.1"/>
    <property type="molecule type" value="Genomic_DNA"/>
</dbReference>
<evidence type="ECO:0000313" key="2">
    <source>
        <dbReference type="EMBL" id="KIL34183.1"/>
    </source>
</evidence>
<keyword evidence="3" id="KW-1185">Reference proteome</keyword>
<dbReference type="InterPro" id="IPR014710">
    <property type="entry name" value="RmlC-like_jellyroll"/>
</dbReference>
<dbReference type="InterPro" id="IPR013096">
    <property type="entry name" value="Cupin_2"/>
</dbReference>
<sequence>MKILQNDRIKAKEITAFNSRNLLMNRIIISYDEIHIGCMFIGADGIVGYHQATTEQLFLIVEGEGWVKGEDGEEIFVTAGFAALWDAGEWHESKSEKGMTAIVIEGKNLKHYLPEYGGVL</sequence>
<dbReference type="RefSeq" id="WP_041067826.1">
    <property type="nucleotide sequence ID" value="NZ_JXAL01000034.1"/>
</dbReference>
<evidence type="ECO:0000259" key="1">
    <source>
        <dbReference type="Pfam" id="PF07883"/>
    </source>
</evidence>
<dbReference type="Gene3D" id="2.60.120.10">
    <property type="entry name" value="Jelly Rolls"/>
    <property type="match status" value="1"/>
</dbReference>
<dbReference type="InterPro" id="IPR011051">
    <property type="entry name" value="RmlC_Cupin_sf"/>
</dbReference>
<proteinExistence type="predicted"/>
<dbReference type="SUPFAM" id="SSF51182">
    <property type="entry name" value="RmlC-like cupins"/>
    <property type="match status" value="1"/>
</dbReference>